<evidence type="ECO:0000256" key="7">
    <source>
        <dbReference type="ARBA" id="ARBA00022892"/>
    </source>
</evidence>
<dbReference type="FunFam" id="1.25.40.470:FF:000001">
    <property type="entry name" value="Coatomer subunit beta"/>
    <property type="match status" value="1"/>
</dbReference>
<dbReference type="Pfam" id="PF04053">
    <property type="entry name" value="B-prop_COPA_B_2nd"/>
    <property type="match status" value="1"/>
</dbReference>
<feature type="repeat" description="WD" evidence="14">
    <location>
        <begin position="93"/>
        <end position="125"/>
    </location>
</feature>
<evidence type="ECO:0000256" key="2">
    <source>
        <dbReference type="ARBA" id="ARBA00010844"/>
    </source>
</evidence>
<evidence type="ECO:0000259" key="15">
    <source>
        <dbReference type="Pfam" id="PF04053"/>
    </source>
</evidence>
<keyword evidence="4 13" id="KW-0963">Cytoplasm</keyword>
<keyword evidence="7 13" id="KW-0931">ER-Golgi transport</keyword>
<evidence type="ECO:0000313" key="17">
    <source>
        <dbReference type="EMBL" id="GMM33252.1"/>
    </source>
</evidence>
<dbReference type="PROSITE" id="PS00678">
    <property type="entry name" value="WD_REPEATS_1"/>
    <property type="match status" value="1"/>
</dbReference>
<dbReference type="InterPro" id="IPR056176">
    <property type="entry name" value="TPR_COPA_B"/>
</dbReference>
<feature type="repeat" description="WD" evidence="14">
    <location>
        <begin position="197"/>
        <end position="223"/>
    </location>
</feature>
<dbReference type="GO" id="GO:0006888">
    <property type="term" value="P:endoplasmic reticulum to Golgi vesicle-mediated transport"/>
    <property type="evidence" value="ECO:0007669"/>
    <property type="project" value="TreeGrafter"/>
</dbReference>
<evidence type="ECO:0000259" key="16">
    <source>
        <dbReference type="Pfam" id="PF23953"/>
    </source>
</evidence>
<feature type="repeat" description="WD" evidence="14">
    <location>
        <begin position="9"/>
        <end position="50"/>
    </location>
</feature>
<evidence type="ECO:0000256" key="4">
    <source>
        <dbReference type="ARBA" id="ARBA00022490"/>
    </source>
</evidence>
<dbReference type="InterPro" id="IPR006692">
    <property type="entry name" value="Beta-prop_COPA/B_2nd"/>
</dbReference>
<dbReference type="RefSeq" id="XP_064850252.1">
    <property type="nucleotide sequence ID" value="XM_064994180.1"/>
</dbReference>
<feature type="repeat" description="WD" evidence="14">
    <location>
        <begin position="224"/>
        <end position="265"/>
    </location>
</feature>
<dbReference type="EMBL" id="BTFZ01000001">
    <property type="protein sequence ID" value="GMM33252.1"/>
    <property type="molecule type" value="Genomic_DNA"/>
</dbReference>
<gene>
    <name evidence="17" type="ORF">DASC09_005770</name>
</gene>
<dbReference type="PANTHER" id="PTHR19876">
    <property type="entry name" value="COATOMER"/>
    <property type="match status" value="1"/>
</dbReference>
<dbReference type="PROSITE" id="PS50294">
    <property type="entry name" value="WD_REPEATS_REGION"/>
    <property type="match status" value="3"/>
</dbReference>
<keyword evidence="10 13" id="KW-0472">Membrane</keyword>
<evidence type="ECO:0000256" key="11">
    <source>
        <dbReference type="ARBA" id="ARBA00023329"/>
    </source>
</evidence>
<dbReference type="GO" id="GO:0006891">
    <property type="term" value="P:intra-Golgi vesicle-mediated transport"/>
    <property type="evidence" value="ECO:0007669"/>
    <property type="project" value="TreeGrafter"/>
</dbReference>
<dbReference type="PROSITE" id="PS50082">
    <property type="entry name" value="WD_REPEATS_2"/>
    <property type="match status" value="5"/>
</dbReference>
<feature type="repeat" description="WD" evidence="14">
    <location>
        <begin position="136"/>
        <end position="178"/>
    </location>
</feature>
<dbReference type="InterPro" id="IPR016453">
    <property type="entry name" value="COPB2"/>
</dbReference>
<dbReference type="GO" id="GO:0030126">
    <property type="term" value="C:COPI vesicle coat"/>
    <property type="evidence" value="ECO:0007669"/>
    <property type="project" value="TreeGrafter"/>
</dbReference>
<dbReference type="GO" id="GO:0000139">
    <property type="term" value="C:Golgi membrane"/>
    <property type="evidence" value="ECO:0007669"/>
    <property type="project" value="UniProtKB-SubCell"/>
</dbReference>
<dbReference type="InterPro" id="IPR015943">
    <property type="entry name" value="WD40/YVTN_repeat-like_dom_sf"/>
</dbReference>
<dbReference type="SMART" id="SM00320">
    <property type="entry name" value="WD40"/>
    <property type="match status" value="7"/>
</dbReference>
<dbReference type="GeneID" id="90071231"/>
<comment type="similarity">
    <text evidence="2 13">Belongs to the WD repeat COPB2 family.</text>
</comment>
<evidence type="ECO:0000256" key="13">
    <source>
        <dbReference type="PIRNR" id="PIRNR005567"/>
    </source>
</evidence>
<evidence type="ECO:0000313" key="18">
    <source>
        <dbReference type="Proteomes" id="UP001360560"/>
    </source>
</evidence>
<feature type="domain" description="COPA/B second beta-propeller" evidence="15">
    <location>
        <begin position="318"/>
        <end position="595"/>
    </location>
</feature>
<comment type="caution">
    <text evidence="17">The sequence shown here is derived from an EMBL/GenBank/DDBJ whole genome shotgun (WGS) entry which is preliminary data.</text>
</comment>
<dbReference type="FunFam" id="2.130.10.10:FF:000016">
    <property type="entry name" value="Coatomer alpha subunit, putative"/>
    <property type="match status" value="1"/>
</dbReference>
<keyword evidence="6" id="KW-0677">Repeat</keyword>
<evidence type="ECO:0000256" key="3">
    <source>
        <dbReference type="ARBA" id="ARBA00022448"/>
    </source>
</evidence>
<evidence type="ECO:0000256" key="12">
    <source>
        <dbReference type="ARBA" id="ARBA00025536"/>
    </source>
</evidence>
<comment type="subcellular location">
    <subcellularLocation>
        <location evidence="1 13">Cytoplasmic vesicle</location>
        <location evidence="1 13">COPI-coated vesicle membrane</location>
        <topology evidence="1 13">Peripheral membrane protein</topology>
        <orientation evidence="1 13">Cytoplasmic side</orientation>
    </subcellularLocation>
    <subcellularLocation>
        <location evidence="13">Golgi apparatus membrane</location>
        <topology evidence="13">Peripheral membrane protein</topology>
        <orientation evidence="13">Cytoplasmic side</orientation>
    </subcellularLocation>
    <text evidence="13">The coatomer is cytoplasmic or polymerized on the cytoplasmic side of the Golgi, as well as on the vesicles/buds originating from it.</text>
</comment>
<dbReference type="Gene3D" id="2.130.10.10">
    <property type="entry name" value="YVTN repeat-like/Quinoprotein amine dehydrogenase"/>
    <property type="match status" value="1"/>
</dbReference>
<evidence type="ECO:0000256" key="9">
    <source>
        <dbReference type="ARBA" id="ARBA00023034"/>
    </source>
</evidence>
<evidence type="ECO:0000256" key="14">
    <source>
        <dbReference type="PROSITE-ProRule" id="PRU00221"/>
    </source>
</evidence>
<dbReference type="GO" id="GO:0005198">
    <property type="term" value="F:structural molecule activity"/>
    <property type="evidence" value="ECO:0007669"/>
    <property type="project" value="UniProtKB-UniRule"/>
</dbReference>
<evidence type="ECO:0000256" key="10">
    <source>
        <dbReference type="ARBA" id="ARBA00023136"/>
    </source>
</evidence>
<dbReference type="PANTHER" id="PTHR19876:SF2">
    <property type="entry name" value="COATOMER SUBUNIT BETA"/>
    <property type="match status" value="1"/>
</dbReference>
<proteinExistence type="inferred from homology"/>
<dbReference type="InterPro" id="IPR020472">
    <property type="entry name" value="WD40_PAC1"/>
</dbReference>
<reference evidence="17 18" key="1">
    <citation type="journal article" date="2023" name="Elife">
        <title>Identification of key yeast species and microbe-microbe interactions impacting larval growth of Drosophila in the wild.</title>
        <authorList>
            <person name="Mure A."/>
            <person name="Sugiura Y."/>
            <person name="Maeda R."/>
            <person name="Honda K."/>
            <person name="Sakurai N."/>
            <person name="Takahashi Y."/>
            <person name="Watada M."/>
            <person name="Katoh T."/>
            <person name="Gotoh A."/>
            <person name="Gotoh Y."/>
            <person name="Taniguchi I."/>
            <person name="Nakamura K."/>
            <person name="Hayashi T."/>
            <person name="Katayama T."/>
            <person name="Uemura T."/>
            <person name="Hattori Y."/>
        </authorList>
    </citation>
    <scope>NUCLEOTIDE SEQUENCE [LARGE SCALE GENOMIC DNA]</scope>
    <source>
        <strain evidence="17 18">SC-9</strain>
    </source>
</reference>
<evidence type="ECO:0000256" key="8">
    <source>
        <dbReference type="ARBA" id="ARBA00022927"/>
    </source>
</evidence>
<comment type="function">
    <text evidence="12 13">The coatomer is a cytosolic protein complex that binds to dilysine motifs and reversibly associates with Golgi non-clathrin-coated vesicles, which further mediate biosynthetic protein transport from the ER, via the Golgi up to the trans Golgi network. Coatomer complex is required for budding from Golgi membranes, and is essential for the retrograde Golgi-to-ER transport of dilysine-tagged proteins.</text>
</comment>
<dbReference type="InterPro" id="IPR036322">
    <property type="entry name" value="WD40_repeat_dom_sf"/>
</dbReference>
<keyword evidence="11 13" id="KW-0968">Cytoplasmic vesicle</keyword>
<keyword evidence="8 13" id="KW-0653">Protein transport</keyword>
<dbReference type="SUPFAM" id="SSF50978">
    <property type="entry name" value="WD40 repeat-like"/>
    <property type="match status" value="2"/>
</dbReference>
<dbReference type="AlphaFoldDB" id="A0AAV5QET5"/>
<dbReference type="InterPro" id="IPR019775">
    <property type="entry name" value="WD40_repeat_CS"/>
</dbReference>
<name>A0AAV5QET5_9ASCO</name>
<keyword evidence="5 14" id="KW-0853">WD repeat</keyword>
<dbReference type="GO" id="GO:0006886">
    <property type="term" value="P:intracellular protein transport"/>
    <property type="evidence" value="ECO:0007669"/>
    <property type="project" value="UniProtKB-UniRule"/>
</dbReference>
<keyword evidence="18" id="KW-1185">Reference proteome</keyword>
<dbReference type="Gene3D" id="1.25.40.470">
    <property type="match status" value="1"/>
</dbReference>
<evidence type="ECO:0000256" key="6">
    <source>
        <dbReference type="ARBA" id="ARBA00022737"/>
    </source>
</evidence>
<sequence>MKLDIKKIFTTRTDRVKALDFHPTEPWVLSTLYSGKIEIWNYESQTLVKSLDVTNVPVRAGKFIARKNWIILGADDFQVRIYNYNTSEKLHQFEAHPDYVRCIDVHPTRPYVITSSDDMTIRLWNWEQNWKLEQVFEGHQHYIMGLKFNPKDPNTFASGCLDRTVKIWSLGSPTPNFTLEAHVTKGVNYVDYYPLNDKPYLITCSDDRTIKIWDYQTKSCVATLEGHLSNVSFAIFHPELPLIISGSEDGSIKIWNANTYKLEGSVNFGLERAWSVASKKGSNLVAFGFDAGHMVVKLGKEEPSISMDPTGKIIWSKNSEVFTTVIKNNSSQDIVDGEIIPLQTKELGTVEIYPTKLQHSPNGRFVAVSGDGEYIIYTALAWRNKAYGSALDFVWGQDSNDYAIREAKSQSVKLFKNFKQRTNVSIDLDYKPDKLFGGALLGVESSTTYDSSFIHFFDWETGRLVSEVDVSNVTDIVWTSNGELVVIICSDISYVLRYDSEAFHAALNEESEALSSGGESPFDPQKGIDNAFEVIEELNEQITSGKWIGDVFLYTTATNRLNYFVGDSVFNVHNFDNSMYLLDYLPRDNRVYLCDKDVNIISIGLSLTVLEYQTTVLRSGVEDAREFLESIPSSDMIKISKFLQDQGFLEESLSVSTDDEQKFELAMKLNNFTLALEIAHSLNNQMKWNKLGDALLKKFKYKSAIQCFEKSQDHETLFLLYSSFNNLKKLTELGLKAKELGKNNLAFNCFWLTGNKKEIIKLLEKTGRLSEASIFGFKYGLSYEELEKIVKVWQTGLLKEGKVRVAEKLQIPNVNNDAFPAETGVLIDVDESPVDAALPADTALPVDAVPVEAEAEVEV</sequence>
<dbReference type="CDD" id="cd22947">
    <property type="entry name" value="Coatomer_WDAD_beta-like"/>
    <property type="match status" value="1"/>
</dbReference>
<dbReference type="CDD" id="cd00200">
    <property type="entry name" value="WD40"/>
    <property type="match status" value="1"/>
</dbReference>
<keyword evidence="3 13" id="KW-0813">Transport</keyword>
<dbReference type="InterPro" id="IPR001680">
    <property type="entry name" value="WD40_rpt"/>
</dbReference>
<keyword evidence="9 13" id="KW-0333">Golgi apparatus</keyword>
<dbReference type="GO" id="GO:0006890">
    <property type="term" value="P:retrograde vesicle-mediated transport, Golgi to endoplasmic reticulum"/>
    <property type="evidence" value="ECO:0007669"/>
    <property type="project" value="TreeGrafter"/>
</dbReference>
<dbReference type="Pfam" id="PF23953">
    <property type="entry name" value="TPR_COPA_B"/>
    <property type="match status" value="1"/>
</dbReference>
<dbReference type="PIRSF" id="PIRSF005567">
    <property type="entry name" value="Coatomer_beta'_subunit"/>
    <property type="match status" value="1"/>
</dbReference>
<protein>
    <recommendedName>
        <fullName evidence="13">Coatomer subunit beta'</fullName>
    </recommendedName>
</protein>
<feature type="domain" description="COPA/B TPR" evidence="16">
    <location>
        <begin position="612"/>
        <end position="794"/>
    </location>
</feature>
<dbReference type="PRINTS" id="PR00320">
    <property type="entry name" value="GPROTEINBRPT"/>
</dbReference>
<dbReference type="Proteomes" id="UP001360560">
    <property type="component" value="Unassembled WGS sequence"/>
</dbReference>
<dbReference type="InterPro" id="IPR050844">
    <property type="entry name" value="Coatomer_complex_subunit"/>
</dbReference>
<comment type="subunit">
    <text evidence="13">Oligomeric complex that consists of at least the alpha, beta, beta', gamma, delta, epsilon and zeta subunits.</text>
</comment>
<dbReference type="Pfam" id="PF00400">
    <property type="entry name" value="WD40"/>
    <property type="match status" value="5"/>
</dbReference>
<evidence type="ECO:0000256" key="5">
    <source>
        <dbReference type="ARBA" id="ARBA00022574"/>
    </source>
</evidence>
<evidence type="ECO:0000256" key="1">
    <source>
        <dbReference type="ARBA" id="ARBA00004347"/>
    </source>
</evidence>
<organism evidence="17 18">
    <name type="scientific">Saccharomycopsis crataegensis</name>
    <dbReference type="NCBI Taxonomy" id="43959"/>
    <lineage>
        <taxon>Eukaryota</taxon>
        <taxon>Fungi</taxon>
        <taxon>Dikarya</taxon>
        <taxon>Ascomycota</taxon>
        <taxon>Saccharomycotina</taxon>
        <taxon>Saccharomycetes</taxon>
        <taxon>Saccharomycopsidaceae</taxon>
        <taxon>Saccharomycopsis</taxon>
    </lineage>
</organism>
<accession>A0AAV5QET5</accession>